<protein>
    <submittedName>
        <fullName evidence="1">Uncharacterized protein</fullName>
    </submittedName>
</protein>
<proteinExistence type="predicted"/>
<comment type="caution">
    <text evidence="1">The sequence shown here is derived from an EMBL/GenBank/DDBJ whole genome shotgun (WGS) entry which is preliminary data.</text>
</comment>
<keyword evidence="2" id="KW-1185">Reference proteome</keyword>
<evidence type="ECO:0000313" key="1">
    <source>
        <dbReference type="EMBL" id="KAI8547616.1"/>
    </source>
</evidence>
<gene>
    <name evidence="1" type="ORF">RHMOL_Rhmol07G0209100</name>
</gene>
<organism evidence="1 2">
    <name type="scientific">Rhododendron molle</name>
    <name type="common">Chinese azalea</name>
    <name type="synonym">Azalea mollis</name>
    <dbReference type="NCBI Taxonomy" id="49168"/>
    <lineage>
        <taxon>Eukaryota</taxon>
        <taxon>Viridiplantae</taxon>
        <taxon>Streptophyta</taxon>
        <taxon>Embryophyta</taxon>
        <taxon>Tracheophyta</taxon>
        <taxon>Spermatophyta</taxon>
        <taxon>Magnoliopsida</taxon>
        <taxon>eudicotyledons</taxon>
        <taxon>Gunneridae</taxon>
        <taxon>Pentapetalae</taxon>
        <taxon>asterids</taxon>
        <taxon>Ericales</taxon>
        <taxon>Ericaceae</taxon>
        <taxon>Ericoideae</taxon>
        <taxon>Rhodoreae</taxon>
        <taxon>Rhododendron</taxon>
    </lineage>
</organism>
<dbReference type="EMBL" id="CM046394">
    <property type="protein sequence ID" value="KAI8547616.1"/>
    <property type="molecule type" value="Genomic_DNA"/>
</dbReference>
<name>A0ACC0N2Z4_RHOML</name>
<dbReference type="Proteomes" id="UP001062846">
    <property type="component" value="Chromosome 7"/>
</dbReference>
<sequence length="63" mass="7456">MCRVFDPSTLFSPARPPVRFSSPAGIYLYKFYQNKYPASYFQEHPFLFNKKYVLIGFLKHSLT</sequence>
<accession>A0ACC0N2Z4</accession>
<reference evidence="1" key="1">
    <citation type="submission" date="2022-02" db="EMBL/GenBank/DDBJ databases">
        <title>Plant Genome Project.</title>
        <authorList>
            <person name="Zhang R.-G."/>
        </authorList>
    </citation>
    <scope>NUCLEOTIDE SEQUENCE</scope>
    <source>
        <strain evidence="1">AT1</strain>
    </source>
</reference>
<evidence type="ECO:0000313" key="2">
    <source>
        <dbReference type="Proteomes" id="UP001062846"/>
    </source>
</evidence>